<gene>
    <name evidence="1" type="ORF">HNR73_006760</name>
</gene>
<dbReference type="EMBL" id="JACHGT010000018">
    <property type="protein sequence ID" value="MBB6038874.1"/>
    <property type="molecule type" value="Genomic_DNA"/>
</dbReference>
<protein>
    <recommendedName>
        <fullName evidence="3">Sulfotransferase</fullName>
    </recommendedName>
</protein>
<comment type="caution">
    <text evidence="1">The sequence shown here is derived from an EMBL/GenBank/DDBJ whole genome shotgun (WGS) entry which is preliminary data.</text>
</comment>
<dbReference type="Proteomes" id="UP000548476">
    <property type="component" value="Unassembled WGS sequence"/>
</dbReference>
<dbReference type="InterPro" id="IPR027417">
    <property type="entry name" value="P-loop_NTPase"/>
</dbReference>
<evidence type="ECO:0000313" key="1">
    <source>
        <dbReference type="EMBL" id="MBB6038874.1"/>
    </source>
</evidence>
<reference evidence="1 2" key="1">
    <citation type="submission" date="2020-08" db="EMBL/GenBank/DDBJ databases">
        <title>Genomic Encyclopedia of Type Strains, Phase IV (KMG-IV): sequencing the most valuable type-strain genomes for metagenomic binning, comparative biology and taxonomic classification.</title>
        <authorList>
            <person name="Goeker M."/>
        </authorList>
    </citation>
    <scope>NUCLEOTIDE SEQUENCE [LARGE SCALE GENOMIC DNA]</scope>
    <source>
        <strain evidence="1 2">YIM 65646</strain>
    </source>
</reference>
<organism evidence="1 2">
    <name type="scientific">Phytomonospora endophytica</name>
    <dbReference type="NCBI Taxonomy" id="714109"/>
    <lineage>
        <taxon>Bacteria</taxon>
        <taxon>Bacillati</taxon>
        <taxon>Actinomycetota</taxon>
        <taxon>Actinomycetes</taxon>
        <taxon>Micromonosporales</taxon>
        <taxon>Micromonosporaceae</taxon>
        <taxon>Phytomonospora</taxon>
    </lineage>
</organism>
<keyword evidence="2" id="KW-1185">Reference proteome</keyword>
<dbReference type="RefSeq" id="WP_203686517.1">
    <property type="nucleotide sequence ID" value="NZ_BONT01000059.1"/>
</dbReference>
<dbReference type="SUPFAM" id="SSF52540">
    <property type="entry name" value="P-loop containing nucleoside triphosphate hydrolases"/>
    <property type="match status" value="1"/>
</dbReference>
<accession>A0A841FSU2</accession>
<dbReference type="Gene3D" id="3.40.50.300">
    <property type="entry name" value="P-loop containing nucleotide triphosphate hydrolases"/>
    <property type="match status" value="1"/>
</dbReference>
<evidence type="ECO:0000313" key="2">
    <source>
        <dbReference type="Proteomes" id="UP000548476"/>
    </source>
</evidence>
<evidence type="ECO:0008006" key="3">
    <source>
        <dbReference type="Google" id="ProtNLM"/>
    </source>
</evidence>
<proteinExistence type="predicted"/>
<dbReference type="AlphaFoldDB" id="A0A841FSU2"/>
<name>A0A841FSU2_9ACTN</name>
<sequence>MRPTTFFLGSGRSGSTAVSHIMHGHPRILNVNEMLASFFPDAFPEGDLSGDDYWAYLTRPSPYHNRMIRSGTAIPELIYPRTPGRRYSADDEGGIPAILLMTLSWFDEDPDPLLDELEPVVRS</sequence>